<sequence>MLVFTFFFISEEIGCQERLACLAKNGEKLFFTIWTFFDCYIFILINYCILESLSETNSVVVE</sequence>
<gene>
    <name evidence="1" type="ORF">T4B_10667</name>
</gene>
<evidence type="ECO:0000313" key="2">
    <source>
        <dbReference type="Proteomes" id="UP000054805"/>
    </source>
</evidence>
<name>A0A0V1GGS0_TRIPS</name>
<dbReference type="AlphaFoldDB" id="A0A0V1GGS0"/>
<dbReference type="Proteomes" id="UP000054805">
    <property type="component" value="Unassembled WGS sequence"/>
</dbReference>
<accession>A0A0V1GGS0</accession>
<evidence type="ECO:0000313" key="1">
    <source>
        <dbReference type="EMBL" id="KRY97455.1"/>
    </source>
</evidence>
<comment type="caution">
    <text evidence="1">The sequence shown here is derived from an EMBL/GenBank/DDBJ whole genome shotgun (WGS) entry which is preliminary data.</text>
</comment>
<dbReference type="EMBL" id="JYDS01002398">
    <property type="protein sequence ID" value="KRY97455.1"/>
    <property type="molecule type" value="Genomic_DNA"/>
</dbReference>
<protein>
    <submittedName>
        <fullName evidence="1">Uncharacterized protein</fullName>
    </submittedName>
</protein>
<organism evidence="1 2">
    <name type="scientific">Trichinella pseudospiralis</name>
    <name type="common">Parasitic roundworm</name>
    <dbReference type="NCBI Taxonomy" id="6337"/>
    <lineage>
        <taxon>Eukaryota</taxon>
        <taxon>Metazoa</taxon>
        <taxon>Ecdysozoa</taxon>
        <taxon>Nematoda</taxon>
        <taxon>Enoplea</taxon>
        <taxon>Dorylaimia</taxon>
        <taxon>Trichinellida</taxon>
        <taxon>Trichinellidae</taxon>
        <taxon>Trichinella</taxon>
    </lineage>
</organism>
<proteinExistence type="predicted"/>
<keyword evidence="2" id="KW-1185">Reference proteome</keyword>
<reference evidence="1 2" key="1">
    <citation type="submission" date="2015-01" db="EMBL/GenBank/DDBJ databases">
        <title>Evolution of Trichinella species and genotypes.</title>
        <authorList>
            <person name="Korhonen P.K."/>
            <person name="Edoardo P."/>
            <person name="Giuseppe L.R."/>
            <person name="Gasser R.B."/>
        </authorList>
    </citation>
    <scope>NUCLEOTIDE SEQUENCE [LARGE SCALE GENOMIC DNA]</scope>
    <source>
        <strain evidence="1">ISS588</strain>
    </source>
</reference>